<feature type="chain" id="PRO_5038344445" evidence="2">
    <location>
        <begin position="19"/>
        <end position="324"/>
    </location>
</feature>
<evidence type="ECO:0000259" key="3">
    <source>
        <dbReference type="Pfam" id="PF20434"/>
    </source>
</evidence>
<dbReference type="PANTHER" id="PTHR48081">
    <property type="entry name" value="AB HYDROLASE SUPERFAMILY PROTEIN C4A8.06C"/>
    <property type="match status" value="1"/>
</dbReference>
<proteinExistence type="predicted"/>
<feature type="domain" description="BD-FAE-like" evidence="3">
    <location>
        <begin position="101"/>
        <end position="282"/>
    </location>
</feature>
<dbReference type="InterPro" id="IPR029058">
    <property type="entry name" value="AB_hydrolase_fold"/>
</dbReference>
<keyword evidence="2" id="KW-0732">Signal</keyword>
<feature type="signal peptide" evidence="2">
    <location>
        <begin position="1"/>
        <end position="18"/>
    </location>
</feature>
<comment type="caution">
    <text evidence="4">The sequence shown here is derived from an EMBL/GenBank/DDBJ whole genome shotgun (WGS) entry which is preliminary data.</text>
</comment>
<dbReference type="AlphaFoldDB" id="A0A9D9NHT9"/>
<evidence type="ECO:0000313" key="4">
    <source>
        <dbReference type="EMBL" id="MBO8473957.1"/>
    </source>
</evidence>
<dbReference type="EMBL" id="JADIMD010000021">
    <property type="protein sequence ID" value="MBO8473957.1"/>
    <property type="molecule type" value="Genomic_DNA"/>
</dbReference>
<name>A0A9D9NHT9_9BACT</name>
<dbReference type="InterPro" id="IPR049492">
    <property type="entry name" value="BD-FAE-like_dom"/>
</dbReference>
<reference evidence="4" key="2">
    <citation type="journal article" date="2021" name="PeerJ">
        <title>Extensive microbial diversity within the chicken gut microbiome revealed by metagenomics and culture.</title>
        <authorList>
            <person name="Gilroy R."/>
            <person name="Ravi A."/>
            <person name="Getino M."/>
            <person name="Pursley I."/>
            <person name="Horton D.L."/>
            <person name="Alikhan N.F."/>
            <person name="Baker D."/>
            <person name="Gharbi K."/>
            <person name="Hall N."/>
            <person name="Watson M."/>
            <person name="Adriaenssens E.M."/>
            <person name="Foster-Nyarko E."/>
            <person name="Jarju S."/>
            <person name="Secka A."/>
            <person name="Antonio M."/>
            <person name="Oren A."/>
            <person name="Chaudhuri R.R."/>
            <person name="La Ragione R."/>
            <person name="Hildebrand F."/>
            <person name="Pallen M.J."/>
        </authorList>
    </citation>
    <scope>NUCLEOTIDE SEQUENCE</scope>
    <source>
        <strain evidence="4">B1-13419</strain>
    </source>
</reference>
<evidence type="ECO:0000256" key="1">
    <source>
        <dbReference type="ARBA" id="ARBA00022801"/>
    </source>
</evidence>
<dbReference type="InterPro" id="IPR050300">
    <property type="entry name" value="GDXG_lipolytic_enzyme"/>
</dbReference>
<dbReference type="GO" id="GO:0016787">
    <property type="term" value="F:hydrolase activity"/>
    <property type="evidence" value="ECO:0007669"/>
    <property type="project" value="UniProtKB-KW"/>
</dbReference>
<dbReference type="Gene3D" id="3.40.50.1820">
    <property type="entry name" value="alpha/beta hydrolase"/>
    <property type="match status" value="1"/>
</dbReference>
<dbReference type="Proteomes" id="UP000823757">
    <property type="component" value="Unassembled WGS sequence"/>
</dbReference>
<protein>
    <submittedName>
        <fullName evidence="4">Alpha/beta hydrolase</fullName>
    </submittedName>
</protein>
<dbReference type="Pfam" id="PF20434">
    <property type="entry name" value="BD-FAE"/>
    <property type="match status" value="1"/>
</dbReference>
<organism evidence="4 5">
    <name type="scientific">Candidatus Cryptobacteroides faecigallinarum</name>
    <dbReference type="NCBI Taxonomy" id="2840763"/>
    <lineage>
        <taxon>Bacteria</taxon>
        <taxon>Pseudomonadati</taxon>
        <taxon>Bacteroidota</taxon>
        <taxon>Bacteroidia</taxon>
        <taxon>Bacteroidales</taxon>
        <taxon>Candidatus Cryptobacteroides</taxon>
    </lineage>
</organism>
<evidence type="ECO:0000313" key="5">
    <source>
        <dbReference type="Proteomes" id="UP000823757"/>
    </source>
</evidence>
<keyword evidence="1 4" id="KW-0378">Hydrolase</keyword>
<sequence length="324" mass="36442">MKKILIIALMLLSAVAMSAQQKIINRYGLELLRVKGGYRLLDEAKIVKDSIFDINNVPADMYVPYTRSRCFLTDDDFHNCETIEVVYKKYPGYELKLAFDLPKDREGKKFPYIIWIHGGGWHSGDLGGHSLQSRFLAGNGVAGVRISYSLLTQGAVFEDTWQDIQDACRFIREHADEYGLDPDRFGFAGHSAGGHLAAYAAMRIPGAKLLISLNGIYDLVHTVPGYVPSSRHDTYFNLASEESRAEYSPVTYVHPGAPYCLLTYTGGDTLVDKDQIKTFTAALRKNGVEYDLIEKDYYSHNGFNDTDLFEPMAMKMLITALKYL</sequence>
<accession>A0A9D9NHT9</accession>
<gene>
    <name evidence="4" type="ORF">IAB91_01525</name>
</gene>
<reference evidence="4" key="1">
    <citation type="submission" date="2020-10" db="EMBL/GenBank/DDBJ databases">
        <authorList>
            <person name="Gilroy R."/>
        </authorList>
    </citation>
    <scope>NUCLEOTIDE SEQUENCE</scope>
    <source>
        <strain evidence="4">B1-13419</strain>
    </source>
</reference>
<dbReference type="PANTHER" id="PTHR48081:SF6">
    <property type="entry name" value="PEPTIDASE S9 PROLYL OLIGOPEPTIDASE CATALYTIC DOMAIN-CONTAINING PROTEIN"/>
    <property type="match status" value="1"/>
</dbReference>
<dbReference type="SUPFAM" id="SSF53474">
    <property type="entry name" value="alpha/beta-Hydrolases"/>
    <property type="match status" value="1"/>
</dbReference>
<evidence type="ECO:0000256" key="2">
    <source>
        <dbReference type="SAM" id="SignalP"/>
    </source>
</evidence>